<dbReference type="EMBL" id="BOPG01000047">
    <property type="protein sequence ID" value="GIJ59598.1"/>
    <property type="molecule type" value="Genomic_DNA"/>
</dbReference>
<dbReference type="InterPro" id="IPR057679">
    <property type="entry name" value="DUF7919"/>
</dbReference>
<gene>
    <name evidence="2" type="ORF">Vau01_071140</name>
</gene>
<sequence length="176" mass="19405">MATARQLRAIIHAPRVAISCYVYTVTYFEDLTDYTYYGPDIISRDGGYLEFQPRYRRLNVGWLDAPHPVPTGPAPEWLAPTLLDVIAGPQVNVMRGFHLCTHCGPAATRAMLTVEHDGRPVSLGHAEIRVPAGAGVMFAAPTLVWHYVTAHAYRPPQSFVDALTTYDPAWIGGVQS</sequence>
<organism evidence="2 3">
    <name type="scientific">Virgisporangium aurantiacum</name>
    <dbReference type="NCBI Taxonomy" id="175570"/>
    <lineage>
        <taxon>Bacteria</taxon>
        <taxon>Bacillati</taxon>
        <taxon>Actinomycetota</taxon>
        <taxon>Actinomycetes</taxon>
        <taxon>Micromonosporales</taxon>
        <taxon>Micromonosporaceae</taxon>
        <taxon>Virgisporangium</taxon>
    </lineage>
</organism>
<protein>
    <recommendedName>
        <fullName evidence="1">DUF7919 domain-containing protein</fullName>
    </recommendedName>
</protein>
<dbReference type="AlphaFoldDB" id="A0A8J3ZB21"/>
<proteinExistence type="predicted"/>
<evidence type="ECO:0000313" key="2">
    <source>
        <dbReference type="EMBL" id="GIJ59598.1"/>
    </source>
</evidence>
<accession>A0A8J3ZB21</accession>
<evidence type="ECO:0000259" key="1">
    <source>
        <dbReference type="Pfam" id="PF25535"/>
    </source>
</evidence>
<evidence type="ECO:0000313" key="3">
    <source>
        <dbReference type="Proteomes" id="UP000612585"/>
    </source>
</evidence>
<keyword evidence="3" id="KW-1185">Reference proteome</keyword>
<dbReference type="Pfam" id="PF25535">
    <property type="entry name" value="DUF7919"/>
    <property type="match status" value="1"/>
</dbReference>
<feature type="domain" description="DUF7919" evidence="1">
    <location>
        <begin position="26"/>
        <end position="163"/>
    </location>
</feature>
<reference evidence="2" key="1">
    <citation type="submission" date="2021-01" db="EMBL/GenBank/DDBJ databases">
        <title>Whole genome shotgun sequence of Virgisporangium aurantiacum NBRC 16421.</title>
        <authorList>
            <person name="Komaki H."/>
            <person name="Tamura T."/>
        </authorList>
    </citation>
    <scope>NUCLEOTIDE SEQUENCE</scope>
    <source>
        <strain evidence="2">NBRC 16421</strain>
    </source>
</reference>
<name>A0A8J3ZB21_9ACTN</name>
<dbReference type="Proteomes" id="UP000612585">
    <property type="component" value="Unassembled WGS sequence"/>
</dbReference>
<comment type="caution">
    <text evidence="2">The sequence shown here is derived from an EMBL/GenBank/DDBJ whole genome shotgun (WGS) entry which is preliminary data.</text>
</comment>